<feature type="transmembrane region" description="Helical" evidence="5">
    <location>
        <begin position="294"/>
        <end position="313"/>
    </location>
</feature>
<protein>
    <recommendedName>
        <fullName evidence="6">RING-type domain-containing protein</fullName>
    </recommendedName>
</protein>
<dbReference type="SUPFAM" id="SSF57850">
    <property type="entry name" value="RING/U-box"/>
    <property type="match status" value="1"/>
</dbReference>
<feature type="domain" description="RING-type" evidence="6">
    <location>
        <begin position="197"/>
        <end position="238"/>
    </location>
</feature>
<keyword evidence="3" id="KW-0862">Zinc</keyword>
<name>A0AAV0F5V3_9ASTE</name>
<proteinExistence type="predicted"/>
<dbReference type="PANTHER" id="PTHR45931:SF3">
    <property type="entry name" value="RING ZINC FINGER-CONTAINING PROTEIN"/>
    <property type="match status" value="1"/>
</dbReference>
<dbReference type="InterPro" id="IPR013083">
    <property type="entry name" value="Znf_RING/FYVE/PHD"/>
</dbReference>
<sequence length="317" mass="36042">MSSASTSYTFFIVGEDNCIGNTNGGGWYEGWRPYWCYQCKKTVFCHLSSSERICVNRTCSSQSLVPFISVDLNNQFCLWCDLCQTHELSNYNANVRCGLCANPMYVIERIVVCPSNQVDVLLRRSTLFDDSLPLTLIDNNLGRPMIPLIERIIQNHNNLPTTSGRSAIPLTRVPESVILSIPRVKILKSHSIDSTKCTICQQEFVVGEDARELPCKHLYHSDCIVPWLRISTLCPVCQRVTTETGIIERESESEREHGPEGSRSTLKQLLITTLKRGIWYIKEIKDDVFLQIRLILLLLQMISTLLLFGVISYKSNK</sequence>
<organism evidence="7 8">
    <name type="scientific">Cuscuta epithymum</name>
    <dbReference type="NCBI Taxonomy" id="186058"/>
    <lineage>
        <taxon>Eukaryota</taxon>
        <taxon>Viridiplantae</taxon>
        <taxon>Streptophyta</taxon>
        <taxon>Embryophyta</taxon>
        <taxon>Tracheophyta</taxon>
        <taxon>Spermatophyta</taxon>
        <taxon>Magnoliopsida</taxon>
        <taxon>eudicotyledons</taxon>
        <taxon>Gunneridae</taxon>
        <taxon>Pentapetalae</taxon>
        <taxon>asterids</taxon>
        <taxon>lamiids</taxon>
        <taxon>Solanales</taxon>
        <taxon>Convolvulaceae</taxon>
        <taxon>Cuscuteae</taxon>
        <taxon>Cuscuta</taxon>
        <taxon>Cuscuta subgen. Cuscuta</taxon>
    </lineage>
</organism>
<evidence type="ECO:0000256" key="5">
    <source>
        <dbReference type="SAM" id="Phobius"/>
    </source>
</evidence>
<dbReference type="PANTHER" id="PTHR45931">
    <property type="entry name" value="SI:CH211-59O9.10"/>
    <property type="match status" value="1"/>
</dbReference>
<keyword evidence="5" id="KW-0472">Membrane</keyword>
<dbReference type="SMART" id="SM00184">
    <property type="entry name" value="RING"/>
    <property type="match status" value="1"/>
</dbReference>
<keyword evidence="1" id="KW-0479">Metal-binding</keyword>
<evidence type="ECO:0000256" key="3">
    <source>
        <dbReference type="ARBA" id="ARBA00022833"/>
    </source>
</evidence>
<keyword evidence="2 4" id="KW-0863">Zinc-finger</keyword>
<dbReference type="Proteomes" id="UP001152523">
    <property type="component" value="Unassembled WGS sequence"/>
</dbReference>
<reference evidence="7" key="1">
    <citation type="submission" date="2022-07" db="EMBL/GenBank/DDBJ databases">
        <authorList>
            <person name="Macas J."/>
            <person name="Novak P."/>
            <person name="Neumann P."/>
        </authorList>
    </citation>
    <scope>NUCLEOTIDE SEQUENCE</scope>
</reference>
<keyword evidence="8" id="KW-1185">Reference proteome</keyword>
<dbReference type="EMBL" id="CAMAPF010000963">
    <property type="protein sequence ID" value="CAH9130913.1"/>
    <property type="molecule type" value="Genomic_DNA"/>
</dbReference>
<dbReference type="GO" id="GO:0008270">
    <property type="term" value="F:zinc ion binding"/>
    <property type="evidence" value="ECO:0007669"/>
    <property type="project" value="UniProtKB-KW"/>
</dbReference>
<evidence type="ECO:0000256" key="4">
    <source>
        <dbReference type="PROSITE-ProRule" id="PRU00175"/>
    </source>
</evidence>
<keyword evidence="5" id="KW-1133">Transmembrane helix</keyword>
<accession>A0AAV0F5V3</accession>
<dbReference type="Gene3D" id="3.30.40.10">
    <property type="entry name" value="Zinc/RING finger domain, C3HC4 (zinc finger)"/>
    <property type="match status" value="1"/>
</dbReference>
<evidence type="ECO:0000313" key="8">
    <source>
        <dbReference type="Proteomes" id="UP001152523"/>
    </source>
</evidence>
<evidence type="ECO:0000256" key="1">
    <source>
        <dbReference type="ARBA" id="ARBA00022723"/>
    </source>
</evidence>
<keyword evidence="5" id="KW-0812">Transmembrane</keyword>
<dbReference type="InterPro" id="IPR001841">
    <property type="entry name" value="Znf_RING"/>
</dbReference>
<dbReference type="GO" id="GO:0006511">
    <property type="term" value="P:ubiquitin-dependent protein catabolic process"/>
    <property type="evidence" value="ECO:0007669"/>
    <property type="project" value="TreeGrafter"/>
</dbReference>
<dbReference type="GO" id="GO:0005634">
    <property type="term" value="C:nucleus"/>
    <property type="evidence" value="ECO:0007669"/>
    <property type="project" value="TreeGrafter"/>
</dbReference>
<dbReference type="AlphaFoldDB" id="A0AAV0F5V3"/>
<dbReference type="GO" id="GO:0061630">
    <property type="term" value="F:ubiquitin protein ligase activity"/>
    <property type="evidence" value="ECO:0007669"/>
    <property type="project" value="TreeGrafter"/>
</dbReference>
<gene>
    <name evidence="7" type="ORF">CEPIT_LOCUS31004</name>
</gene>
<evidence type="ECO:0000256" key="2">
    <source>
        <dbReference type="ARBA" id="ARBA00022771"/>
    </source>
</evidence>
<evidence type="ECO:0000259" key="6">
    <source>
        <dbReference type="PROSITE" id="PS50089"/>
    </source>
</evidence>
<dbReference type="InterPro" id="IPR051834">
    <property type="entry name" value="RING_finger_E3_ligase"/>
</dbReference>
<evidence type="ECO:0000313" key="7">
    <source>
        <dbReference type="EMBL" id="CAH9130913.1"/>
    </source>
</evidence>
<comment type="caution">
    <text evidence="7">The sequence shown here is derived from an EMBL/GenBank/DDBJ whole genome shotgun (WGS) entry which is preliminary data.</text>
</comment>
<dbReference type="Pfam" id="PF13639">
    <property type="entry name" value="zf-RING_2"/>
    <property type="match status" value="1"/>
</dbReference>
<dbReference type="PROSITE" id="PS50089">
    <property type="entry name" value="ZF_RING_2"/>
    <property type="match status" value="1"/>
</dbReference>